<name>A0A3E1NDG4_9BACT</name>
<evidence type="ECO:0000256" key="1">
    <source>
        <dbReference type="SAM" id="Phobius"/>
    </source>
</evidence>
<keyword evidence="3" id="KW-1185">Reference proteome</keyword>
<organism evidence="2 3">
    <name type="scientific">Deminuibacter soli</name>
    <dbReference type="NCBI Taxonomy" id="2291815"/>
    <lineage>
        <taxon>Bacteria</taxon>
        <taxon>Pseudomonadati</taxon>
        <taxon>Bacteroidota</taxon>
        <taxon>Chitinophagia</taxon>
        <taxon>Chitinophagales</taxon>
        <taxon>Chitinophagaceae</taxon>
        <taxon>Deminuibacter</taxon>
    </lineage>
</organism>
<comment type="caution">
    <text evidence="2">The sequence shown here is derived from an EMBL/GenBank/DDBJ whole genome shotgun (WGS) entry which is preliminary data.</text>
</comment>
<dbReference type="Proteomes" id="UP000261284">
    <property type="component" value="Unassembled WGS sequence"/>
</dbReference>
<gene>
    <name evidence="2" type="ORF">DXN05_22475</name>
</gene>
<evidence type="ECO:0000313" key="2">
    <source>
        <dbReference type="EMBL" id="RFM25891.1"/>
    </source>
</evidence>
<keyword evidence="1" id="KW-1133">Transmembrane helix</keyword>
<sequence length="81" mass="8891">MPDLLSIYRKHKNVSAKTICFLLGMVTAGIFFLSYNYAARRAATKTTEDCQGNASMPGVHISVSESPGSDITPNALFNRFF</sequence>
<dbReference type="AlphaFoldDB" id="A0A3E1NDG4"/>
<reference evidence="2 3" key="1">
    <citation type="submission" date="2018-08" db="EMBL/GenBank/DDBJ databases">
        <title>Chitinophagaceae sp. K23C18032701, a novel bacterium isolated from forest soil.</title>
        <authorList>
            <person name="Wang C."/>
        </authorList>
    </citation>
    <scope>NUCLEOTIDE SEQUENCE [LARGE SCALE GENOMIC DNA]</scope>
    <source>
        <strain evidence="2 3">K23C18032701</strain>
    </source>
</reference>
<accession>A0A3E1NDG4</accession>
<keyword evidence="1" id="KW-0472">Membrane</keyword>
<keyword evidence="1" id="KW-0812">Transmembrane</keyword>
<proteinExistence type="predicted"/>
<dbReference type="EMBL" id="QTJU01000013">
    <property type="protein sequence ID" value="RFM25891.1"/>
    <property type="molecule type" value="Genomic_DNA"/>
</dbReference>
<feature type="transmembrane region" description="Helical" evidence="1">
    <location>
        <begin position="14"/>
        <end position="35"/>
    </location>
</feature>
<protein>
    <submittedName>
        <fullName evidence="2">Uncharacterized protein</fullName>
    </submittedName>
</protein>
<evidence type="ECO:0000313" key="3">
    <source>
        <dbReference type="Proteomes" id="UP000261284"/>
    </source>
</evidence>